<keyword evidence="2" id="KW-1185">Reference proteome</keyword>
<evidence type="ECO:0000313" key="2">
    <source>
        <dbReference type="Proteomes" id="UP001055811"/>
    </source>
</evidence>
<protein>
    <submittedName>
        <fullName evidence="1">Uncharacterized protein</fullName>
    </submittedName>
</protein>
<accession>A0ACB9HAW2</accession>
<name>A0ACB9HAW2_CICIN</name>
<sequence length="877" mass="97491">MESSTFLLFCSATVHSKFCSMGWGSIYIRRMKVFSLAFLIYLDYKALKHREKWINSSERAALWEKTHERNAKRIVNLIIELEGLWVKMGQYFSVRADGLPGAYPRHLKQLQDSLPPRCLKEVHKTIKTEMGKSIDDLFANFVEKPLATASIAQVHRATLRDGKEVVVKVQHEGIKTIILEDLKNAKSVVEWIVWAEPKFNFNPIIDEWCKEAPKELDFNREAENTRKVSSNLGCKKELLNIRPEHRVKVLMPEVIHSTERVLILEYMDGVRLNDTQSLDKLGVDKRNIVEEITRAYAHQIFIDGFFNADPHPGNFLVTKSSPHHPILLDFGFTKMLSSSMKHAVAKMFLASAELDNFTGEIVLFLRVLNLLAGLSATLNVSVSYYRIIRPFAESALDCDPNELTVDKAEWICDSPVNSQLEKKLRALLVRLGNADKILGIQVCAYKDGEVIIDTAAGVLGNYDPSPVKPDTLFPVFSVTKGVTAGMLHWLVDKGKLKLEDNVADIWPDFSSNRKESIKVHHVLNHTSGLQNALASLVQDNPMVLCNWDECLKRIAMAEAESEPGKDQQYHYLSYGWLCGGIIEHASNKRFQDILLEAFIQPLKIEGELYIGIPPGVESRLATLTLDTNDLNRFAEIDSPTSISSPTSLSSSSSSSIFQLDVLSGLVPLFNTLNVRRAILPAANGHCSARALARYYAALVDGGVVPPPHSSSSQPPLGSHPHLPGSISVAIADKKKGGKKKKQKKEKRCSGSSCAINPSCSDDVDFFQACKIFSNQKAQIHDSILGIGEYEKLVFPDGKFGLGFKREQTRDGILIGFGHSGLGGSTSYCDISNRFAIAVTLNKLSFGSVTRDIIQFVCSELNIPVPDQYADSGFTSIN</sequence>
<organism evidence="1 2">
    <name type="scientific">Cichorium intybus</name>
    <name type="common">Chicory</name>
    <dbReference type="NCBI Taxonomy" id="13427"/>
    <lineage>
        <taxon>Eukaryota</taxon>
        <taxon>Viridiplantae</taxon>
        <taxon>Streptophyta</taxon>
        <taxon>Embryophyta</taxon>
        <taxon>Tracheophyta</taxon>
        <taxon>Spermatophyta</taxon>
        <taxon>Magnoliopsida</taxon>
        <taxon>eudicotyledons</taxon>
        <taxon>Gunneridae</taxon>
        <taxon>Pentapetalae</taxon>
        <taxon>asterids</taxon>
        <taxon>campanulids</taxon>
        <taxon>Asterales</taxon>
        <taxon>Asteraceae</taxon>
        <taxon>Cichorioideae</taxon>
        <taxon>Cichorieae</taxon>
        <taxon>Cichoriinae</taxon>
        <taxon>Cichorium</taxon>
    </lineage>
</organism>
<dbReference type="Proteomes" id="UP001055811">
    <property type="component" value="Linkage Group LG01"/>
</dbReference>
<proteinExistence type="predicted"/>
<evidence type="ECO:0000313" key="1">
    <source>
        <dbReference type="EMBL" id="KAI3792844.1"/>
    </source>
</evidence>
<gene>
    <name evidence="1" type="ORF">L2E82_06735</name>
</gene>
<reference evidence="2" key="1">
    <citation type="journal article" date="2022" name="Mol. Ecol. Resour.">
        <title>The genomes of chicory, endive, great burdock and yacon provide insights into Asteraceae palaeo-polyploidization history and plant inulin production.</title>
        <authorList>
            <person name="Fan W."/>
            <person name="Wang S."/>
            <person name="Wang H."/>
            <person name="Wang A."/>
            <person name="Jiang F."/>
            <person name="Liu H."/>
            <person name="Zhao H."/>
            <person name="Xu D."/>
            <person name="Zhang Y."/>
        </authorList>
    </citation>
    <scope>NUCLEOTIDE SEQUENCE [LARGE SCALE GENOMIC DNA]</scope>
    <source>
        <strain evidence="2">cv. Punajuju</strain>
    </source>
</reference>
<dbReference type="EMBL" id="CM042009">
    <property type="protein sequence ID" value="KAI3792844.1"/>
    <property type="molecule type" value="Genomic_DNA"/>
</dbReference>
<reference evidence="1 2" key="2">
    <citation type="journal article" date="2022" name="Mol. Ecol. Resour.">
        <title>The genomes of chicory, endive, great burdock and yacon provide insights into Asteraceae paleo-polyploidization history and plant inulin production.</title>
        <authorList>
            <person name="Fan W."/>
            <person name="Wang S."/>
            <person name="Wang H."/>
            <person name="Wang A."/>
            <person name="Jiang F."/>
            <person name="Liu H."/>
            <person name="Zhao H."/>
            <person name="Xu D."/>
            <person name="Zhang Y."/>
        </authorList>
    </citation>
    <scope>NUCLEOTIDE SEQUENCE [LARGE SCALE GENOMIC DNA]</scope>
    <source>
        <strain evidence="2">cv. Punajuju</strain>
        <tissue evidence="1">Leaves</tissue>
    </source>
</reference>
<comment type="caution">
    <text evidence="1">The sequence shown here is derived from an EMBL/GenBank/DDBJ whole genome shotgun (WGS) entry which is preliminary data.</text>
</comment>